<gene>
    <name evidence="1" type="ORF">SAMN04488522_104404</name>
</gene>
<keyword evidence="2" id="KW-1185">Reference proteome</keyword>
<accession>A0A1M5GX05</accession>
<dbReference type="AlphaFoldDB" id="A0A1M5GX05"/>
<name>A0A1M5GX05_9SPHI</name>
<reference evidence="2" key="1">
    <citation type="submission" date="2016-11" db="EMBL/GenBank/DDBJ databases">
        <authorList>
            <person name="Varghese N."/>
            <person name="Submissions S."/>
        </authorList>
    </citation>
    <scope>NUCLEOTIDE SEQUENCE [LARGE SCALE GENOMIC DNA]</scope>
    <source>
        <strain evidence="2">DSM 16990</strain>
    </source>
</reference>
<protein>
    <submittedName>
        <fullName evidence="1">Uncharacterized protein</fullName>
    </submittedName>
</protein>
<sequence>MKGKYFIAKHDGTERVDSGIYFGLVFKKGTYRELLKPGIPKEPEYKMNFPDMNGTKYDMGAPIYFESKKIKLPVMLEALNETDWWEFYSRFDLFFSSNRFFRFEVIDLNRGFLLKYEGVDGYELLSPIKQSNGKVAATFSLQAEYNYQGFTGVSA</sequence>
<organism evidence="1 2">
    <name type="scientific">Pedobacter caeni</name>
    <dbReference type="NCBI Taxonomy" id="288992"/>
    <lineage>
        <taxon>Bacteria</taxon>
        <taxon>Pseudomonadati</taxon>
        <taxon>Bacteroidota</taxon>
        <taxon>Sphingobacteriia</taxon>
        <taxon>Sphingobacteriales</taxon>
        <taxon>Sphingobacteriaceae</taxon>
        <taxon>Pedobacter</taxon>
    </lineage>
</organism>
<evidence type="ECO:0000313" key="2">
    <source>
        <dbReference type="Proteomes" id="UP000184287"/>
    </source>
</evidence>
<dbReference type="Proteomes" id="UP000184287">
    <property type="component" value="Unassembled WGS sequence"/>
</dbReference>
<evidence type="ECO:0000313" key="1">
    <source>
        <dbReference type="EMBL" id="SHG08218.1"/>
    </source>
</evidence>
<dbReference type="RefSeq" id="WP_073233080.1">
    <property type="nucleotide sequence ID" value="NZ_FQUQ01000004.1"/>
</dbReference>
<dbReference type="EMBL" id="FQUQ01000004">
    <property type="protein sequence ID" value="SHG08218.1"/>
    <property type="molecule type" value="Genomic_DNA"/>
</dbReference>
<proteinExistence type="predicted"/>
<dbReference type="STRING" id="288992.SAMN04488522_104404"/>